<proteinExistence type="predicted"/>
<dbReference type="Gene3D" id="1.25.40.10">
    <property type="entry name" value="Tetratricopeptide repeat domain"/>
    <property type="match status" value="1"/>
</dbReference>
<keyword evidence="1" id="KW-0472">Membrane</keyword>
<accession>A0A8J9VL06</accession>
<gene>
    <name evidence="2" type="primary">Hypp285</name>
    <name evidence="2" type="ORF">BLAG_LOCUS988</name>
</gene>
<dbReference type="EMBL" id="OV696686">
    <property type="protein sequence ID" value="CAH1230109.1"/>
    <property type="molecule type" value="Genomic_DNA"/>
</dbReference>
<dbReference type="SUPFAM" id="SSF48452">
    <property type="entry name" value="TPR-like"/>
    <property type="match status" value="1"/>
</dbReference>
<dbReference type="AlphaFoldDB" id="A0A8J9VL06"/>
<sequence>MSSCEINALHPWLTWLWLLTPFIMAGFAYRYIRKKNRTGTTHNRAEIRGGGNVIVQAGENSSVNVSLPDSPLGSGNGTVRTDEEGLLVRVVDDSQVVEIYNRPGALQLASDYLSAVPGASVLFRSPGSIVSVYKSQKIVIIVEQLRELGEQGQWGLFNGLAKLQMKMATDEDEKMMILQEVIAAAYFQDRLDLALKKLQQATELHVTTANPSLHLLKILYLKAAVKRKAGNYKEAESAIYDAEKMATFLTPGIESAGVFYNRATLIAQQISDSESPNKDLFQRARDNFLRAISDYKAEGTFRLTSHSKLGKAYVRLGMLLLDIRDKGEDQPRPVANDALRMAENCLQVVKGNMWEGIASRTRCYWHLAKSDLALRRRHVQDAENHAKAAIEIAQQSPFPSEVSLAQSRLDMLSRNG</sequence>
<evidence type="ECO:0000313" key="2">
    <source>
        <dbReference type="EMBL" id="CAH1230109.1"/>
    </source>
</evidence>
<dbReference type="Proteomes" id="UP000838412">
    <property type="component" value="Chromosome 1"/>
</dbReference>
<feature type="transmembrane region" description="Helical" evidence="1">
    <location>
        <begin position="12"/>
        <end position="32"/>
    </location>
</feature>
<keyword evidence="1" id="KW-1133">Transmembrane helix</keyword>
<protein>
    <submittedName>
        <fullName evidence="2">Hypp285 protein</fullName>
    </submittedName>
</protein>
<keyword evidence="3" id="KW-1185">Reference proteome</keyword>
<name>A0A8J9VL06_BRALA</name>
<evidence type="ECO:0000256" key="1">
    <source>
        <dbReference type="SAM" id="Phobius"/>
    </source>
</evidence>
<evidence type="ECO:0000313" key="3">
    <source>
        <dbReference type="Proteomes" id="UP000838412"/>
    </source>
</evidence>
<reference evidence="2" key="1">
    <citation type="submission" date="2022-01" db="EMBL/GenBank/DDBJ databases">
        <authorList>
            <person name="Braso-Vives M."/>
        </authorList>
    </citation>
    <scope>NUCLEOTIDE SEQUENCE</scope>
</reference>
<dbReference type="InterPro" id="IPR011990">
    <property type="entry name" value="TPR-like_helical_dom_sf"/>
</dbReference>
<keyword evidence="1" id="KW-0812">Transmembrane</keyword>
<organism evidence="2 3">
    <name type="scientific">Branchiostoma lanceolatum</name>
    <name type="common">Common lancelet</name>
    <name type="synonym">Amphioxus lanceolatum</name>
    <dbReference type="NCBI Taxonomy" id="7740"/>
    <lineage>
        <taxon>Eukaryota</taxon>
        <taxon>Metazoa</taxon>
        <taxon>Chordata</taxon>
        <taxon>Cephalochordata</taxon>
        <taxon>Leptocardii</taxon>
        <taxon>Amphioxiformes</taxon>
        <taxon>Branchiostomatidae</taxon>
        <taxon>Branchiostoma</taxon>
    </lineage>
</organism>
<dbReference type="OrthoDB" id="5989851at2759"/>